<feature type="compositionally biased region" description="Basic and acidic residues" evidence="1">
    <location>
        <begin position="27"/>
        <end position="37"/>
    </location>
</feature>
<protein>
    <submittedName>
        <fullName evidence="3">Uncharacterized protein LOC111017897</fullName>
    </submittedName>
</protein>
<sequence length="100" mass="11311">MQDSLSSSSLHIKQGGAGAGAPLNDFDDIKLHTDHHDHHQHHQHLKFHPHHHDLLHHSEEAMLKMDNVMLKEDSDPIQQAQEQDLKGAVDTLFTFSNSDT</sequence>
<gene>
    <name evidence="3" type="primary">LOC111017897</name>
</gene>
<evidence type="ECO:0000256" key="1">
    <source>
        <dbReference type="SAM" id="MobiDB-lite"/>
    </source>
</evidence>
<accession>A0A6J1D829</accession>
<evidence type="ECO:0000313" key="3">
    <source>
        <dbReference type="RefSeq" id="XP_022149482.1"/>
    </source>
</evidence>
<name>A0A6J1D829_MOMCH</name>
<evidence type="ECO:0000313" key="2">
    <source>
        <dbReference type="Proteomes" id="UP000504603"/>
    </source>
</evidence>
<feature type="compositionally biased region" description="Polar residues" evidence="1">
    <location>
        <begin position="1"/>
        <end position="11"/>
    </location>
</feature>
<keyword evidence="2" id="KW-1185">Reference proteome</keyword>
<proteinExistence type="predicted"/>
<feature type="region of interest" description="Disordered" evidence="1">
    <location>
        <begin position="1"/>
        <end position="50"/>
    </location>
</feature>
<dbReference type="KEGG" id="mcha:111017897"/>
<dbReference type="AlphaFoldDB" id="A0A6J1D829"/>
<dbReference type="RefSeq" id="XP_022149482.1">
    <property type="nucleotide sequence ID" value="XM_022293790.1"/>
</dbReference>
<dbReference type="Proteomes" id="UP000504603">
    <property type="component" value="Unplaced"/>
</dbReference>
<feature type="compositionally biased region" description="Basic residues" evidence="1">
    <location>
        <begin position="38"/>
        <end position="50"/>
    </location>
</feature>
<dbReference type="GeneID" id="111017897"/>
<reference evidence="3" key="1">
    <citation type="submission" date="2025-08" db="UniProtKB">
        <authorList>
            <consortium name="RefSeq"/>
        </authorList>
    </citation>
    <scope>IDENTIFICATION</scope>
    <source>
        <strain evidence="3">OHB3-1</strain>
    </source>
</reference>
<organism evidence="2 3">
    <name type="scientific">Momordica charantia</name>
    <name type="common">Bitter gourd</name>
    <name type="synonym">Balsam pear</name>
    <dbReference type="NCBI Taxonomy" id="3673"/>
    <lineage>
        <taxon>Eukaryota</taxon>
        <taxon>Viridiplantae</taxon>
        <taxon>Streptophyta</taxon>
        <taxon>Embryophyta</taxon>
        <taxon>Tracheophyta</taxon>
        <taxon>Spermatophyta</taxon>
        <taxon>Magnoliopsida</taxon>
        <taxon>eudicotyledons</taxon>
        <taxon>Gunneridae</taxon>
        <taxon>Pentapetalae</taxon>
        <taxon>rosids</taxon>
        <taxon>fabids</taxon>
        <taxon>Cucurbitales</taxon>
        <taxon>Cucurbitaceae</taxon>
        <taxon>Momordiceae</taxon>
        <taxon>Momordica</taxon>
    </lineage>
</organism>
<dbReference type="OrthoDB" id="10541980at2759"/>